<evidence type="ECO:0000256" key="6">
    <source>
        <dbReference type="ARBA" id="ARBA00022723"/>
    </source>
</evidence>
<evidence type="ECO:0000256" key="4">
    <source>
        <dbReference type="ARBA" id="ARBA00022490"/>
    </source>
</evidence>
<evidence type="ECO:0000256" key="2">
    <source>
        <dbReference type="ARBA" id="ARBA00004496"/>
    </source>
</evidence>
<proteinExistence type="inferred from homology"/>
<keyword evidence="5 9" id="KW-0540">Nuclease</keyword>
<dbReference type="HAMAP" id="MF_01853">
    <property type="entry name" value="PelO"/>
    <property type="match status" value="1"/>
</dbReference>
<evidence type="ECO:0000256" key="3">
    <source>
        <dbReference type="ARBA" id="ARBA00009504"/>
    </source>
</evidence>
<evidence type="ECO:0000256" key="7">
    <source>
        <dbReference type="ARBA" id="ARBA00022759"/>
    </source>
</evidence>
<dbReference type="Proteomes" id="UP000066529">
    <property type="component" value="Chromosome"/>
</dbReference>
<keyword evidence="7 9" id="KW-0255">Endonuclease</keyword>
<dbReference type="Gene3D" id="2.30.30.870">
    <property type="entry name" value="Pelota, domain A"/>
    <property type="match status" value="1"/>
</dbReference>
<dbReference type="GeneID" id="41602376"/>
<comment type="function">
    <text evidence="9">May function in recognizing stalled ribosomes, interact with stem-loop structures in stalled mRNA molecules, and effect endonucleolytic cleavage of the mRNA. May play a role in the release non-functional ribosomes and degradation of damaged mRNAs. Has endoribonuclease activity.</text>
</comment>
<dbReference type="GO" id="GO:0051301">
    <property type="term" value="P:cell division"/>
    <property type="evidence" value="ECO:0007669"/>
    <property type="project" value="UniProtKB-KW"/>
</dbReference>
<dbReference type="InterPro" id="IPR058547">
    <property type="entry name" value="Pelota_N"/>
</dbReference>
<reference evidence="11 12" key="1">
    <citation type="submission" date="2014-07" db="EMBL/GenBank/DDBJ databases">
        <title>Methanogenic archaea and the global carbon cycle.</title>
        <authorList>
            <person name="Henriksen J.R."/>
            <person name="Luke J."/>
            <person name="Reinhart S."/>
            <person name="Benedict M.N."/>
            <person name="Youngblut N.D."/>
            <person name="Metcalf M.E."/>
            <person name="Whitaker R.J."/>
            <person name="Metcalf W.W."/>
        </authorList>
    </citation>
    <scope>NUCLEOTIDE SEQUENCE [LARGE SCALE GENOMIC DNA]</scope>
    <source>
        <strain evidence="12">ATCC 43570 / DSM 1825 / OCM 12 / VKM B-1830 / TM-1</strain>
    </source>
</reference>
<dbReference type="InterPro" id="IPR042226">
    <property type="entry name" value="eFR1_2_sf"/>
</dbReference>
<evidence type="ECO:0000313" key="11">
    <source>
        <dbReference type="EMBL" id="AKB13981.1"/>
    </source>
</evidence>
<dbReference type="InterPro" id="IPR038069">
    <property type="entry name" value="Pelota/DOM34_N"/>
</dbReference>
<dbReference type="GO" id="GO:0070481">
    <property type="term" value="P:nuclear-transcribed mRNA catabolic process, non-stop decay"/>
    <property type="evidence" value="ECO:0007669"/>
    <property type="project" value="InterPro"/>
</dbReference>
<dbReference type="EMBL" id="CP009501">
    <property type="protein sequence ID" value="AKB13981.1"/>
    <property type="molecule type" value="Genomic_DNA"/>
</dbReference>
<evidence type="ECO:0000256" key="1">
    <source>
        <dbReference type="ARBA" id="ARBA00001968"/>
    </source>
</evidence>
<dbReference type="GO" id="GO:0032790">
    <property type="term" value="P:ribosome disassembly"/>
    <property type="evidence" value="ECO:0007669"/>
    <property type="project" value="TreeGrafter"/>
</dbReference>
<evidence type="ECO:0000256" key="9">
    <source>
        <dbReference type="HAMAP-Rule" id="MF_01853"/>
    </source>
</evidence>
<dbReference type="PANTHER" id="PTHR10853">
    <property type="entry name" value="PELOTA"/>
    <property type="match status" value="1"/>
</dbReference>
<protein>
    <recommendedName>
        <fullName evidence="9">Protein pelota homolog</fullName>
        <ecNumber evidence="9">3.1.-.-</ecNumber>
    </recommendedName>
</protein>
<keyword evidence="6 9" id="KW-0479">Metal-binding</keyword>
<dbReference type="HOGENOM" id="CLU_023334_0_0_2"/>
<dbReference type="FunFam" id="3.30.1330.30:FF:000059">
    <property type="entry name" value="Protein pelota homolog"/>
    <property type="match status" value="1"/>
</dbReference>
<feature type="domain" description="eRF1/Pelota-like N-terminal" evidence="10">
    <location>
        <begin position="1"/>
        <end position="127"/>
    </location>
</feature>
<dbReference type="GO" id="GO:0070966">
    <property type="term" value="P:nuclear-transcribed mRNA catabolic process, no-go decay"/>
    <property type="evidence" value="ECO:0007669"/>
    <property type="project" value="InterPro"/>
</dbReference>
<dbReference type="Pfam" id="PF03464">
    <property type="entry name" value="eRF1_2"/>
    <property type="match status" value="1"/>
</dbReference>
<dbReference type="InterPro" id="IPR029064">
    <property type="entry name" value="Ribosomal_eL30-like_sf"/>
</dbReference>
<dbReference type="KEGG" id="mthr:MSTHT_2223"/>
<dbReference type="PANTHER" id="PTHR10853:SF0">
    <property type="entry name" value="PROTEIN PELOTA HOMOLOG"/>
    <property type="match status" value="1"/>
</dbReference>
<dbReference type="STRING" id="523844.MSTHT_2223"/>
<name>A0A0E3KQ77_METTT</name>
<dbReference type="OrthoDB" id="31300at2157"/>
<dbReference type="InterPro" id="IPR004405">
    <property type="entry name" value="TF_pelota"/>
</dbReference>
<dbReference type="GO" id="GO:0070651">
    <property type="term" value="P:nonfunctional rRNA decay"/>
    <property type="evidence" value="ECO:0007669"/>
    <property type="project" value="TreeGrafter"/>
</dbReference>
<keyword evidence="11" id="KW-0132">Cell division</keyword>
<dbReference type="Gene3D" id="3.30.420.60">
    <property type="entry name" value="eRF1 domain 2"/>
    <property type="match status" value="1"/>
</dbReference>
<evidence type="ECO:0000256" key="8">
    <source>
        <dbReference type="ARBA" id="ARBA00022801"/>
    </source>
</evidence>
<dbReference type="GO" id="GO:0004519">
    <property type="term" value="F:endonuclease activity"/>
    <property type="evidence" value="ECO:0007669"/>
    <property type="project" value="UniProtKB-UniRule"/>
</dbReference>
<sequence length="350" mass="39285">MRVTNRSLRGREGEIAVTAETLDDLWHLKYIIEKGDLVFAVTKRKADTASDKIRPEKVEKVKVRLGVRVEEVEFHKFANRLRVHGIIEHGMDAGSYHTLNIEIGTNLSIIKEHWKNDQLQRIQDAEEASKRPKVVIVAIEEGDADIGFVHHYGIELYSHIRQSSGKRESGLRNEFFREIVEQLRHAVPEEASIVVAGPGFTKEDFVQYFKEVEPAMASKALIEDTSMIGMSGFQEVLRRGAVDRIMQESRIARESALMEDLIREISMDGKAAYGLADVKNALNYGAVETLLIADETLREGREKGGDIDKLLMEVEQAQGKVVVFSTAFEPGEKLQKLGGIAALLRFKVSG</sequence>
<evidence type="ECO:0000259" key="10">
    <source>
        <dbReference type="SMART" id="SM01194"/>
    </source>
</evidence>
<keyword evidence="11" id="KW-0131">Cell cycle</keyword>
<dbReference type="SUPFAM" id="SSF53137">
    <property type="entry name" value="Translational machinery components"/>
    <property type="match status" value="1"/>
</dbReference>
<dbReference type="RefSeq" id="WP_048167947.1">
    <property type="nucleotide sequence ID" value="NZ_CP009501.1"/>
</dbReference>
<comment type="subunit">
    <text evidence="9">Monomer.</text>
</comment>
<dbReference type="InterPro" id="IPR005141">
    <property type="entry name" value="eRF1_2"/>
</dbReference>
<keyword evidence="4 9" id="KW-0963">Cytoplasm</keyword>
<dbReference type="Pfam" id="PF26356">
    <property type="entry name" value="Pelota_N"/>
    <property type="match status" value="1"/>
</dbReference>
<evidence type="ECO:0000313" key="12">
    <source>
        <dbReference type="Proteomes" id="UP000066529"/>
    </source>
</evidence>
<dbReference type="InterPro" id="IPR023521">
    <property type="entry name" value="Pelota_arc"/>
</dbReference>
<keyword evidence="8 9" id="KW-0378">Hydrolase</keyword>
<dbReference type="GO" id="GO:0046872">
    <property type="term" value="F:metal ion binding"/>
    <property type="evidence" value="ECO:0007669"/>
    <property type="project" value="UniProtKB-UniRule"/>
</dbReference>
<dbReference type="SUPFAM" id="SSF55315">
    <property type="entry name" value="L30e-like"/>
    <property type="match status" value="1"/>
</dbReference>
<dbReference type="PATRIC" id="fig|523844.20.peg.2724"/>
<comment type="similarity">
    <text evidence="3 9">Belongs to the eukaryotic release factor 1 family. Pelota subfamily.</text>
</comment>
<organism evidence="11 12">
    <name type="scientific">Methanosarcina thermophila (strain ATCC 43570 / DSM 1825 / OCM 12 / VKM B-1830 / TM-1)</name>
    <dbReference type="NCBI Taxonomy" id="523844"/>
    <lineage>
        <taxon>Archaea</taxon>
        <taxon>Methanobacteriati</taxon>
        <taxon>Methanobacteriota</taxon>
        <taxon>Stenosarchaea group</taxon>
        <taxon>Methanomicrobia</taxon>
        <taxon>Methanosarcinales</taxon>
        <taxon>Methanosarcinaceae</taxon>
        <taxon>Methanosarcina</taxon>
    </lineage>
</organism>
<dbReference type="GO" id="GO:0016787">
    <property type="term" value="F:hydrolase activity"/>
    <property type="evidence" value="ECO:0007669"/>
    <property type="project" value="UniProtKB-KW"/>
</dbReference>
<dbReference type="FunFam" id="2.30.30.870:FF:000002">
    <property type="entry name" value="Protein pelota homolog"/>
    <property type="match status" value="1"/>
</dbReference>
<dbReference type="SUPFAM" id="SSF159065">
    <property type="entry name" value="Dom34/Pelota N-terminal domain-like"/>
    <property type="match status" value="1"/>
</dbReference>
<dbReference type="GO" id="GO:0005737">
    <property type="term" value="C:cytoplasm"/>
    <property type="evidence" value="ECO:0007669"/>
    <property type="project" value="UniProtKB-SubCell"/>
</dbReference>
<dbReference type="Gene3D" id="3.30.1330.30">
    <property type="match status" value="1"/>
</dbReference>
<comment type="subcellular location">
    <subcellularLocation>
        <location evidence="2 9">Cytoplasm</location>
    </subcellularLocation>
</comment>
<accession>A0A0E3KQ77</accession>
<gene>
    <name evidence="9" type="primary">pelA</name>
    <name evidence="11" type="ORF">MSTHT_2223</name>
</gene>
<dbReference type="InterPro" id="IPR005142">
    <property type="entry name" value="eRF1_3"/>
</dbReference>
<dbReference type="AlphaFoldDB" id="A0A0E3KQ77"/>
<dbReference type="EC" id="3.1.-.-" evidence="9"/>
<dbReference type="Pfam" id="PF03465">
    <property type="entry name" value="eRF1_3"/>
    <property type="match status" value="1"/>
</dbReference>
<dbReference type="InterPro" id="IPR005140">
    <property type="entry name" value="eRF1_Pelota-like_N"/>
</dbReference>
<dbReference type="NCBIfam" id="TIGR00111">
    <property type="entry name" value="pelota"/>
    <property type="match status" value="1"/>
</dbReference>
<evidence type="ECO:0000256" key="5">
    <source>
        <dbReference type="ARBA" id="ARBA00022722"/>
    </source>
</evidence>
<comment type="domain">
    <text evidence="9">The N-terminal domain has the RNA-binding Sm fold. It harbors the endoribonuclease activity.</text>
</comment>
<dbReference type="SMART" id="SM01194">
    <property type="entry name" value="eRF1_1"/>
    <property type="match status" value="1"/>
</dbReference>
<comment type="cofactor">
    <cofactor evidence="1 9">
        <name>a divalent metal cation</name>
        <dbReference type="ChEBI" id="CHEBI:60240"/>
    </cofactor>
</comment>
<dbReference type="GO" id="GO:0071025">
    <property type="term" value="P:RNA surveillance"/>
    <property type="evidence" value="ECO:0007669"/>
    <property type="project" value="InterPro"/>
</dbReference>